<name>A0A7W9SL75_ARMRO</name>
<sequence length="111" mass="12666">MATLEELRQAIEKVFAVWHELPGPEAAFAIIPVSDRQQDRYLLLEEGWEGNKRIHGLLADLEIRDGKIWVQADNTDRPLAEQLLRHGIPRDQIVLGFRSPERRAASEFAVA</sequence>
<dbReference type="Pfam" id="PF08869">
    <property type="entry name" value="XisI"/>
    <property type="match status" value="1"/>
</dbReference>
<dbReference type="SUPFAM" id="SSF143847">
    <property type="entry name" value="XisI-like"/>
    <property type="match status" value="1"/>
</dbReference>
<dbReference type="EMBL" id="JACHGW010000001">
    <property type="protein sequence ID" value="MBB6048650.1"/>
    <property type="molecule type" value="Genomic_DNA"/>
</dbReference>
<dbReference type="CDD" id="cd16382">
    <property type="entry name" value="XisI-like"/>
    <property type="match status" value="1"/>
</dbReference>
<reference evidence="1 2" key="1">
    <citation type="submission" date="2020-08" db="EMBL/GenBank/DDBJ databases">
        <title>Genomic Encyclopedia of Type Strains, Phase IV (KMG-IV): sequencing the most valuable type-strain genomes for metagenomic binning, comparative biology and taxonomic classification.</title>
        <authorList>
            <person name="Goeker M."/>
        </authorList>
    </citation>
    <scope>NUCLEOTIDE SEQUENCE [LARGE SCALE GENOMIC DNA]</scope>
    <source>
        <strain evidence="1 2">DSM 23562</strain>
    </source>
</reference>
<evidence type="ECO:0000313" key="2">
    <source>
        <dbReference type="Proteomes" id="UP000520814"/>
    </source>
</evidence>
<evidence type="ECO:0000313" key="1">
    <source>
        <dbReference type="EMBL" id="MBB6048650.1"/>
    </source>
</evidence>
<proteinExistence type="predicted"/>
<dbReference type="RefSeq" id="WP_184192286.1">
    <property type="nucleotide sequence ID" value="NZ_JACHGW010000001.1"/>
</dbReference>
<dbReference type="Proteomes" id="UP000520814">
    <property type="component" value="Unassembled WGS sequence"/>
</dbReference>
<keyword evidence="2" id="KW-1185">Reference proteome</keyword>
<dbReference type="AlphaFoldDB" id="A0A7W9SL75"/>
<evidence type="ECO:0008006" key="3">
    <source>
        <dbReference type="Google" id="ProtNLM"/>
    </source>
</evidence>
<organism evidence="1 2">
    <name type="scientific">Armatimonas rosea</name>
    <dbReference type="NCBI Taxonomy" id="685828"/>
    <lineage>
        <taxon>Bacteria</taxon>
        <taxon>Bacillati</taxon>
        <taxon>Armatimonadota</taxon>
        <taxon>Armatimonadia</taxon>
        <taxon>Armatimonadales</taxon>
        <taxon>Armatimonadaceae</taxon>
        <taxon>Armatimonas</taxon>
    </lineage>
</organism>
<gene>
    <name evidence="1" type="ORF">HNQ39_000412</name>
</gene>
<comment type="caution">
    <text evidence="1">The sequence shown here is derived from an EMBL/GenBank/DDBJ whole genome shotgun (WGS) entry which is preliminary data.</text>
</comment>
<dbReference type="InterPro" id="IPR035943">
    <property type="entry name" value="XisI-like_sf"/>
</dbReference>
<accession>A0A7W9SL75</accession>
<dbReference type="InterPro" id="IPR014968">
    <property type="entry name" value="XisI"/>
</dbReference>
<dbReference type="Gene3D" id="3.30.310.110">
    <property type="entry name" value="XisI-like"/>
    <property type="match status" value="1"/>
</dbReference>
<protein>
    <recommendedName>
        <fullName evidence="3">XisI protein</fullName>
    </recommendedName>
</protein>